<dbReference type="InterPro" id="IPR001578">
    <property type="entry name" value="Peptidase_C12_UCH"/>
</dbReference>
<evidence type="ECO:0000256" key="6">
    <source>
        <dbReference type="ARBA" id="ARBA00022801"/>
    </source>
</evidence>
<protein>
    <recommendedName>
        <fullName evidence="3">ubiquitinyl hydrolase 1</fullName>
        <ecNumber evidence="3">3.4.19.12</ecNumber>
    </recommendedName>
</protein>
<keyword evidence="7" id="KW-0788">Thiol protease</keyword>
<dbReference type="Gene3D" id="3.40.532.10">
    <property type="entry name" value="Peptidase C12, ubiquitin carboxyl-terminal hydrolase"/>
    <property type="match status" value="1"/>
</dbReference>
<comment type="similarity">
    <text evidence="2 8">Belongs to the peptidase C12 family.</text>
</comment>
<feature type="domain" description="UCH catalytic" evidence="9">
    <location>
        <begin position="1"/>
        <end position="116"/>
    </location>
</feature>
<gene>
    <name evidence="10" type="ORF">SLS59_004778</name>
</gene>
<accession>A0ABR3RFA7</accession>
<evidence type="ECO:0000256" key="8">
    <source>
        <dbReference type="PROSITE-ProRule" id="PRU01393"/>
    </source>
</evidence>
<organism evidence="10 11">
    <name type="scientific">Nothophoma quercina</name>
    <dbReference type="NCBI Taxonomy" id="749835"/>
    <lineage>
        <taxon>Eukaryota</taxon>
        <taxon>Fungi</taxon>
        <taxon>Dikarya</taxon>
        <taxon>Ascomycota</taxon>
        <taxon>Pezizomycotina</taxon>
        <taxon>Dothideomycetes</taxon>
        <taxon>Pleosporomycetidae</taxon>
        <taxon>Pleosporales</taxon>
        <taxon>Pleosporineae</taxon>
        <taxon>Didymellaceae</taxon>
        <taxon>Nothophoma</taxon>
    </lineage>
</organism>
<sequence>MEHLLSRCLPLQAKERALALEHDEVLERVYAGVARQGDTEAPVNPEDEVDFHYVAFVKSHIDGHLYQLDGDRKRPLQLGLLQSDEDMLSEKCLGVIRDMMAEGENNLHFSLMALVGETCQGVTLFVEGLLKSEEV</sequence>
<comment type="catalytic activity">
    <reaction evidence="1">
        <text>Thiol-dependent hydrolysis of ester, thioester, amide, peptide and isopeptide bonds formed by the C-terminal Gly of ubiquitin (a 76-residue protein attached to proteins as an intracellular targeting signal).</text>
        <dbReference type="EC" id="3.4.19.12"/>
    </reaction>
</comment>
<dbReference type="EMBL" id="JAKIXB020000013">
    <property type="protein sequence ID" value="KAL1603120.1"/>
    <property type="molecule type" value="Genomic_DNA"/>
</dbReference>
<comment type="caution">
    <text evidence="10">The sequence shown here is derived from an EMBL/GenBank/DDBJ whole genome shotgun (WGS) entry which is preliminary data.</text>
</comment>
<dbReference type="PANTHER" id="PTHR10589">
    <property type="entry name" value="UBIQUITIN CARBOXYL-TERMINAL HYDROLASE"/>
    <property type="match status" value="1"/>
</dbReference>
<dbReference type="InterPro" id="IPR036959">
    <property type="entry name" value="Peptidase_C12_UCH_sf"/>
</dbReference>
<evidence type="ECO:0000313" key="11">
    <source>
        <dbReference type="Proteomes" id="UP001521222"/>
    </source>
</evidence>
<name>A0ABR3RFA7_9PLEO</name>
<evidence type="ECO:0000256" key="7">
    <source>
        <dbReference type="ARBA" id="ARBA00022807"/>
    </source>
</evidence>
<evidence type="ECO:0000256" key="5">
    <source>
        <dbReference type="ARBA" id="ARBA00022786"/>
    </source>
</evidence>
<evidence type="ECO:0000256" key="1">
    <source>
        <dbReference type="ARBA" id="ARBA00000707"/>
    </source>
</evidence>
<dbReference type="PROSITE" id="PS52048">
    <property type="entry name" value="UCH_DOMAIN"/>
    <property type="match status" value="1"/>
</dbReference>
<keyword evidence="6" id="KW-0378">Hydrolase</keyword>
<keyword evidence="5" id="KW-0833">Ubl conjugation pathway</keyword>
<dbReference type="PANTHER" id="PTHR10589:SF17">
    <property type="entry name" value="UBIQUITIN CARBOXYL-TERMINAL HYDROLASE"/>
    <property type="match status" value="1"/>
</dbReference>
<dbReference type="Pfam" id="PF01088">
    <property type="entry name" value="Peptidase_C12"/>
    <property type="match status" value="1"/>
</dbReference>
<evidence type="ECO:0000259" key="9">
    <source>
        <dbReference type="PROSITE" id="PS52048"/>
    </source>
</evidence>
<evidence type="ECO:0000256" key="2">
    <source>
        <dbReference type="ARBA" id="ARBA00009326"/>
    </source>
</evidence>
<dbReference type="Proteomes" id="UP001521222">
    <property type="component" value="Unassembled WGS sequence"/>
</dbReference>
<reference evidence="10 11" key="1">
    <citation type="submission" date="2024-02" db="EMBL/GenBank/DDBJ databases">
        <title>De novo assembly and annotation of 12 fungi associated with fruit tree decline syndrome in Ontario, Canada.</title>
        <authorList>
            <person name="Sulman M."/>
            <person name="Ellouze W."/>
            <person name="Ilyukhin E."/>
        </authorList>
    </citation>
    <scope>NUCLEOTIDE SEQUENCE [LARGE SCALE GENOMIC DNA]</scope>
    <source>
        <strain evidence="10 11">M97-236</strain>
    </source>
</reference>
<proteinExistence type="inferred from homology"/>
<evidence type="ECO:0000256" key="3">
    <source>
        <dbReference type="ARBA" id="ARBA00012759"/>
    </source>
</evidence>
<evidence type="ECO:0000313" key="10">
    <source>
        <dbReference type="EMBL" id="KAL1603120.1"/>
    </source>
</evidence>
<keyword evidence="11" id="KW-1185">Reference proteome</keyword>
<dbReference type="SUPFAM" id="SSF54001">
    <property type="entry name" value="Cysteine proteinases"/>
    <property type="match status" value="1"/>
</dbReference>
<dbReference type="InterPro" id="IPR038765">
    <property type="entry name" value="Papain-like_cys_pep_sf"/>
</dbReference>
<comment type="caution">
    <text evidence="8">Lacks conserved residue(s) required for the propagation of feature annotation.</text>
</comment>
<keyword evidence="4" id="KW-0645">Protease</keyword>
<dbReference type="EC" id="3.4.19.12" evidence="3"/>
<evidence type="ECO:0000256" key="4">
    <source>
        <dbReference type="ARBA" id="ARBA00022670"/>
    </source>
</evidence>